<organism evidence="2">
    <name type="scientific">uncultured marine virus</name>
    <dbReference type="NCBI Taxonomy" id="186617"/>
    <lineage>
        <taxon>Viruses</taxon>
        <taxon>environmental samples</taxon>
    </lineage>
</organism>
<protein>
    <submittedName>
        <fullName evidence="2">Uncharacterized protein</fullName>
    </submittedName>
</protein>
<keyword evidence="1" id="KW-0472">Membrane</keyword>
<name>A0A0F7L405_9VIRU</name>
<keyword evidence="1" id="KW-0812">Transmembrane</keyword>
<proteinExistence type="predicted"/>
<reference evidence="2" key="2">
    <citation type="submission" date="2015-03" db="EMBL/GenBank/DDBJ databases">
        <authorList>
            <person name="Chow C.-E.T."/>
            <person name="Winget D.M."/>
            <person name="White R.A.III."/>
            <person name="Hallam S.J."/>
            <person name="Suttle C.A."/>
        </authorList>
    </citation>
    <scope>NUCLEOTIDE SEQUENCE</scope>
    <source>
        <strain evidence="2">Anoxic3_5</strain>
    </source>
</reference>
<evidence type="ECO:0000313" key="2">
    <source>
        <dbReference type="EMBL" id="AKH46208.1"/>
    </source>
</evidence>
<feature type="transmembrane region" description="Helical" evidence="1">
    <location>
        <begin position="35"/>
        <end position="54"/>
    </location>
</feature>
<keyword evidence="1" id="KW-1133">Transmembrane helix</keyword>
<sequence length="55" mass="6357">MCIIETLLKDCITPALTNRAKRFSSKLNHINRRDTGKLSAAFVCYFCVIFIGFWE</sequence>
<reference evidence="2" key="1">
    <citation type="journal article" date="2015" name="Front. Microbiol.">
        <title>Combining genomic sequencing methods to explore viral diversity and reveal potential virus-host interactions.</title>
        <authorList>
            <person name="Chow C.E."/>
            <person name="Winget D.M."/>
            <person name="White R.A.III."/>
            <person name="Hallam S.J."/>
            <person name="Suttle C.A."/>
        </authorList>
    </citation>
    <scope>NUCLEOTIDE SEQUENCE</scope>
    <source>
        <strain evidence="2">Anoxic3_5</strain>
    </source>
</reference>
<accession>A0A0F7L405</accession>
<dbReference type="EMBL" id="KR029580">
    <property type="protein sequence ID" value="AKH46208.1"/>
    <property type="molecule type" value="Genomic_DNA"/>
</dbReference>
<evidence type="ECO:0000256" key="1">
    <source>
        <dbReference type="SAM" id="Phobius"/>
    </source>
</evidence>